<evidence type="ECO:0000256" key="1">
    <source>
        <dbReference type="SAM" id="Phobius"/>
    </source>
</evidence>
<feature type="transmembrane region" description="Helical" evidence="1">
    <location>
        <begin position="21"/>
        <end position="40"/>
    </location>
</feature>
<dbReference type="AlphaFoldDB" id="A0A839TIA6"/>
<accession>A0A839TIA6</accession>
<proteinExistence type="predicted"/>
<protein>
    <submittedName>
        <fullName evidence="2">Uncharacterized protein</fullName>
    </submittedName>
</protein>
<reference evidence="2 3" key="1">
    <citation type="submission" date="2020-08" db="EMBL/GenBank/DDBJ databases">
        <title>Genomic Encyclopedia of Type Strains, Phase III (KMG-III): the genomes of soil and plant-associated and newly described type strains.</title>
        <authorList>
            <person name="Whitman W."/>
        </authorList>
    </citation>
    <scope>NUCLEOTIDE SEQUENCE [LARGE SCALE GENOMIC DNA]</scope>
    <source>
        <strain evidence="2 3">CECT 5831</strain>
    </source>
</reference>
<keyword evidence="1" id="KW-0812">Transmembrane</keyword>
<keyword evidence="1" id="KW-1133">Transmembrane helix</keyword>
<gene>
    <name evidence="2" type="ORF">FHS19_001189</name>
</gene>
<evidence type="ECO:0000313" key="3">
    <source>
        <dbReference type="Proteomes" id="UP000517523"/>
    </source>
</evidence>
<sequence length="61" mass="6964">MTRNQSPQMKTNRTLVMLTDVRFICVVGSSCSTCLLFRFVGLRESIDLRTYVLPYTGLIAF</sequence>
<comment type="caution">
    <text evidence="2">The sequence shown here is derived from an EMBL/GenBank/DDBJ whole genome shotgun (WGS) entry which is preliminary data.</text>
</comment>
<organism evidence="2 3">
    <name type="scientific">Paenibacillus rhizosphaerae</name>
    <dbReference type="NCBI Taxonomy" id="297318"/>
    <lineage>
        <taxon>Bacteria</taxon>
        <taxon>Bacillati</taxon>
        <taxon>Bacillota</taxon>
        <taxon>Bacilli</taxon>
        <taxon>Bacillales</taxon>
        <taxon>Paenibacillaceae</taxon>
        <taxon>Paenibacillus</taxon>
    </lineage>
</organism>
<keyword evidence="1" id="KW-0472">Membrane</keyword>
<dbReference type="Proteomes" id="UP000517523">
    <property type="component" value="Unassembled WGS sequence"/>
</dbReference>
<evidence type="ECO:0000313" key="2">
    <source>
        <dbReference type="EMBL" id="MBB3126535.1"/>
    </source>
</evidence>
<dbReference type="EMBL" id="JACHXJ010000001">
    <property type="protein sequence ID" value="MBB3126535.1"/>
    <property type="molecule type" value="Genomic_DNA"/>
</dbReference>
<name>A0A839TIA6_9BACL</name>